<accession>A0A0C9WKP8</accession>
<evidence type="ECO:0000256" key="1">
    <source>
        <dbReference type="SAM" id="MobiDB-lite"/>
    </source>
</evidence>
<dbReference type="HOGENOM" id="CLU_015055_0_0_1"/>
<proteinExistence type="predicted"/>
<protein>
    <submittedName>
        <fullName evidence="2">Unplaced genomic scaffold K443scaffold_997, whole genome shotgun sequence</fullName>
    </submittedName>
</protein>
<dbReference type="SUPFAM" id="SSF47095">
    <property type="entry name" value="HMG-box"/>
    <property type="match status" value="1"/>
</dbReference>
<reference evidence="2 3" key="1">
    <citation type="submission" date="2014-04" db="EMBL/GenBank/DDBJ databases">
        <authorList>
            <consortium name="DOE Joint Genome Institute"/>
            <person name="Kuo A."/>
            <person name="Kohler A."/>
            <person name="Nagy L.G."/>
            <person name="Floudas D."/>
            <person name="Copeland A."/>
            <person name="Barry K.W."/>
            <person name="Cichocki N."/>
            <person name="Veneault-Fourrey C."/>
            <person name="LaButti K."/>
            <person name="Lindquist E.A."/>
            <person name="Lipzen A."/>
            <person name="Lundell T."/>
            <person name="Morin E."/>
            <person name="Murat C."/>
            <person name="Sun H."/>
            <person name="Tunlid A."/>
            <person name="Henrissat B."/>
            <person name="Grigoriev I.V."/>
            <person name="Hibbett D.S."/>
            <person name="Martin F."/>
            <person name="Nordberg H.P."/>
            <person name="Cantor M.N."/>
            <person name="Hua S.X."/>
        </authorList>
    </citation>
    <scope>NUCLEOTIDE SEQUENCE [LARGE SCALE GENOMIC DNA]</scope>
    <source>
        <strain evidence="2 3">LaAM-08-1</strain>
    </source>
</reference>
<evidence type="ECO:0000313" key="3">
    <source>
        <dbReference type="Proteomes" id="UP000054477"/>
    </source>
</evidence>
<dbReference type="AlphaFoldDB" id="A0A0C9WKP8"/>
<sequence length="503" mass="55319">MAEEEYAEMLQKFNERRDEIEKKRQKIKRWLSYRQKKLPDLTKAKDLLPDTEDPAVIMLARLTGSSLSKPRVPIAYNVWGRHNKQKINDTYTNANIYKPLPKNLQAAERTRITKKLFDALPLAERNKYFEMAKKEGDDKLKAWKEKLSRPPSTDPEDRQRCIAALPVFMQPILDLVHEHTNMQATFMVGGPEPADGGRLNIISMHAGSIKGPVGMNFGQAEREGFQEIITPLFGRYLRKCYTKSECRAQALPSSNSNSFFNLLNDNVVAAHGADWDTDDLSSIAFTVNESASQTPSFPPTRDHTPTPNSLPLTSVLWAMDESPPSTPPPESLSFEHPVSIPSSPLPSDRGSPPPSPTPAHGSALRATSPPPPVASEMAVVVDGDNIAGRKRKILLDQATTVKGAKKSKSAFDAGVRGSNPGPVGKGLAAGLSSTPNNVPIQPSAISTESSTSIFATHTISPAWFGPCSTMLRSKDLGLGWLKLVGLWEAFERRHNFKPTDNQP</sequence>
<gene>
    <name evidence="2" type="ORF">K443DRAFT_52805</name>
</gene>
<dbReference type="EMBL" id="KN839532">
    <property type="protein sequence ID" value="KIJ89655.1"/>
    <property type="molecule type" value="Genomic_DNA"/>
</dbReference>
<reference evidence="3" key="2">
    <citation type="submission" date="2015-01" db="EMBL/GenBank/DDBJ databases">
        <title>Evolutionary Origins and Diversification of the Mycorrhizal Mutualists.</title>
        <authorList>
            <consortium name="DOE Joint Genome Institute"/>
            <consortium name="Mycorrhizal Genomics Consortium"/>
            <person name="Kohler A."/>
            <person name="Kuo A."/>
            <person name="Nagy L.G."/>
            <person name="Floudas D."/>
            <person name="Copeland A."/>
            <person name="Barry K.W."/>
            <person name="Cichocki N."/>
            <person name="Veneault-Fourrey C."/>
            <person name="LaButti K."/>
            <person name="Lindquist E.A."/>
            <person name="Lipzen A."/>
            <person name="Lundell T."/>
            <person name="Morin E."/>
            <person name="Murat C."/>
            <person name="Riley R."/>
            <person name="Ohm R."/>
            <person name="Sun H."/>
            <person name="Tunlid A."/>
            <person name="Henrissat B."/>
            <person name="Grigoriev I.V."/>
            <person name="Hibbett D.S."/>
            <person name="Martin F."/>
        </authorList>
    </citation>
    <scope>NUCLEOTIDE SEQUENCE [LARGE SCALE GENOMIC DNA]</scope>
    <source>
        <strain evidence="3">LaAM-08-1</strain>
    </source>
</reference>
<organism evidence="2 3">
    <name type="scientific">Laccaria amethystina LaAM-08-1</name>
    <dbReference type="NCBI Taxonomy" id="1095629"/>
    <lineage>
        <taxon>Eukaryota</taxon>
        <taxon>Fungi</taxon>
        <taxon>Dikarya</taxon>
        <taxon>Basidiomycota</taxon>
        <taxon>Agaricomycotina</taxon>
        <taxon>Agaricomycetes</taxon>
        <taxon>Agaricomycetidae</taxon>
        <taxon>Agaricales</taxon>
        <taxon>Agaricineae</taxon>
        <taxon>Hydnangiaceae</taxon>
        <taxon>Laccaria</taxon>
    </lineage>
</organism>
<evidence type="ECO:0000313" key="2">
    <source>
        <dbReference type="EMBL" id="KIJ89655.1"/>
    </source>
</evidence>
<keyword evidence="3" id="KW-1185">Reference proteome</keyword>
<dbReference type="Proteomes" id="UP000054477">
    <property type="component" value="Unassembled WGS sequence"/>
</dbReference>
<dbReference type="InterPro" id="IPR036910">
    <property type="entry name" value="HMG_box_dom_sf"/>
</dbReference>
<feature type="non-terminal residue" evidence="2">
    <location>
        <position position="503"/>
    </location>
</feature>
<feature type="region of interest" description="Disordered" evidence="1">
    <location>
        <begin position="290"/>
        <end position="375"/>
    </location>
</feature>
<name>A0A0C9WKP8_9AGAR</name>
<dbReference type="OrthoDB" id="3033067at2759"/>